<evidence type="ECO:0000313" key="1">
    <source>
        <dbReference type="EMBL" id="MBE9021430.1"/>
    </source>
</evidence>
<accession>A0A8J6ZRC1</accession>
<dbReference type="AlphaFoldDB" id="A0A8J6ZRC1"/>
<reference evidence="1" key="1">
    <citation type="submission" date="2020-10" db="EMBL/GenBank/DDBJ databases">
        <authorList>
            <person name="Castelo-Branco R."/>
            <person name="Eusebio N."/>
            <person name="Adriana R."/>
            <person name="Vieira A."/>
            <person name="Brugerolle De Fraissinette N."/>
            <person name="Rezende De Castro R."/>
            <person name="Schneider M.P."/>
            <person name="Vasconcelos V."/>
            <person name="Leao P.N."/>
        </authorList>
    </citation>
    <scope>NUCLEOTIDE SEQUENCE</scope>
    <source>
        <strain evidence="1">LEGE 12446</strain>
    </source>
</reference>
<evidence type="ECO:0000313" key="2">
    <source>
        <dbReference type="Proteomes" id="UP000622533"/>
    </source>
</evidence>
<protein>
    <submittedName>
        <fullName evidence="1">Uncharacterized protein</fullName>
    </submittedName>
</protein>
<dbReference type="EMBL" id="JADEXS010000021">
    <property type="protein sequence ID" value="MBE9021430.1"/>
    <property type="molecule type" value="Genomic_DNA"/>
</dbReference>
<gene>
    <name evidence="1" type="ORF">IQ276_02835</name>
</gene>
<organism evidence="1 2">
    <name type="scientific">Desmonostoc muscorum LEGE 12446</name>
    <dbReference type="NCBI Taxonomy" id="1828758"/>
    <lineage>
        <taxon>Bacteria</taxon>
        <taxon>Bacillati</taxon>
        <taxon>Cyanobacteriota</taxon>
        <taxon>Cyanophyceae</taxon>
        <taxon>Nostocales</taxon>
        <taxon>Nostocaceae</taxon>
        <taxon>Desmonostoc</taxon>
    </lineage>
</organism>
<dbReference type="RefSeq" id="WP_193913527.1">
    <property type="nucleotide sequence ID" value="NZ_JADEXS020000001.1"/>
</dbReference>
<comment type="caution">
    <text evidence="1">The sequence shown here is derived from an EMBL/GenBank/DDBJ whole genome shotgun (WGS) entry which is preliminary data.</text>
</comment>
<name>A0A8J6ZRC1_DESMC</name>
<dbReference type="Proteomes" id="UP000622533">
    <property type="component" value="Unassembled WGS sequence"/>
</dbReference>
<sequence length="248" mass="27712">MNKTLVLQNIGIAIAVKNHNSNLLNYDFLKYSNIVPDDWELARQPIMGTQGSQVVFRNGISLTAQQNILSFVEAVTSKEVYEIQVAEIAHNYVRALPNLEYQAVGIDLRGYITANHLNQEASVESYMRSLLAPAPWQEVGIAPVKSVIQLAFTLEAGQLNLNINEGKLYLTEEETVSIILFEGNFSYGVKGNSKEERLHSLHTLLDNWQTDTELYQNIINSKFLSSGQIINDAPATEDVFPQLLVSQS</sequence>
<proteinExistence type="predicted"/>
<keyword evidence="2" id="KW-1185">Reference proteome</keyword>